<sequence>MTWLIFWRWMLDLGWLFFLLILFRHFWQDRQVLVRAKSWLITKGRITSCEWTEVGHSVWPKIEYSYQVYDKNLTGEYLFLDTAHNNPNSNYSRSIAYKAAVAFKEDKEIDVYYNPNNPEQSALDVTVPTKLNIILILIGVFIVLHLGLMVWRYFGSF</sequence>
<dbReference type="Proteomes" id="UP000255316">
    <property type="component" value="Unassembled WGS sequence"/>
</dbReference>
<protein>
    <submittedName>
        <fullName evidence="4">Protein of uncharacterized function (DUF3592)</fullName>
    </submittedName>
</protein>
<dbReference type="RefSeq" id="WP_058465743.1">
    <property type="nucleotide sequence ID" value="NZ_CAAAHQ010000008.1"/>
</dbReference>
<keyword evidence="1" id="KW-0472">Membrane</keyword>
<dbReference type="OrthoDB" id="5652006at2"/>
<feature type="transmembrane region" description="Helical" evidence="1">
    <location>
        <begin position="133"/>
        <end position="154"/>
    </location>
</feature>
<evidence type="ECO:0000313" key="4">
    <source>
        <dbReference type="EMBL" id="STX36661.1"/>
    </source>
</evidence>
<feature type="domain" description="DUF3592" evidence="2">
    <location>
        <begin position="43"/>
        <end position="125"/>
    </location>
</feature>
<evidence type="ECO:0000259" key="2">
    <source>
        <dbReference type="Pfam" id="PF12158"/>
    </source>
</evidence>
<evidence type="ECO:0000256" key="1">
    <source>
        <dbReference type="SAM" id="Phobius"/>
    </source>
</evidence>
<keyword evidence="5" id="KW-1185">Reference proteome</keyword>
<dbReference type="STRING" id="28085.Lcin_2623"/>
<dbReference type="Pfam" id="PF12158">
    <property type="entry name" value="DUF3592"/>
    <property type="match status" value="1"/>
</dbReference>
<dbReference type="AlphaFoldDB" id="A0A378IQ95"/>
<dbReference type="Proteomes" id="UP000054854">
    <property type="component" value="Unassembled WGS sequence"/>
</dbReference>
<dbReference type="EMBL" id="UGNX01000001">
    <property type="protein sequence ID" value="STX36661.1"/>
    <property type="molecule type" value="Genomic_DNA"/>
</dbReference>
<feature type="transmembrane region" description="Helical" evidence="1">
    <location>
        <begin position="6"/>
        <end position="27"/>
    </location>
</feature>
<dbReference type="EMBL" id="LNXX01000043">
    <property type="protein sequence ID" value="KTC83251.1"/>
    <property type="molecule type" value="Genomic_DNA"/>
</dbReference>
<reference evidence="3 5" key="1">
    <citation type="submission" date="2015-11" db="EMBL/GenBank/DDBJ databases">
        <title>Genomic analysis of 38 Legionella species identifies large and diverse effector repertoires.</title>
        <authorList>
            <person name="Burstein D."/>
            <person name="Amaro F."/>
            <person name="Zusman T."/>
            <person name="Lifshitz Z."/>
            <person name="Cohen O."/>
            <person name="Gilbert J.A."/>
            <person name="Pupko T."/>
            <person name="Shuman H.A."/>
            <person name="Segal G."/>
        </authorList>
    </citation>
    <scope>NUCLEOTIDE SEQUENCE [LARGE SCALE GENOMIC DNA]</scope>
    <source>
        <strain evidence="3 5">CDC#72-OH-14</strain>
    </source>
</reference>
<keyword evidence="1" id="KW-0812">Transmembrane</keyword>
<name>A0A378IQ95_9GAMM</name>
<keyword evidence="1" id="KW-1133">Transmembrane helix</keyword>
<organism evidence="4 6">
    <name type="scientific">Legionella cincinnatiensis</name>
    <dbReference type="NCBI Taxonomy" id="28085"/>
    <lineage>
        <taxon>Bacteria</taxon>
        <taxon>Pseudomonadati</taxon>
        <taxon>Pseudomonadota</taxon>
        <taxon>Gammaproteobacteria</taxon>
        <taxon>Legionellales</taxon>
        <taxon>Legionellaceae</taxon>
        <taxon>Legionella</taxon>
    </lineage>
</organism>
<proteinExistence type="predicted"/>
<gene>
    <name evidence="3" type="ORF">Lcin_2623</name>
    <name evidence="4" type="ORF">NCTC12438_03296</name>
</gene>
<evidence type="ECO:0000313" key="3">
    <source>
        <dbReference type="EMBL" id="KTC83251.1"/>
    </source>
</evidence>
<evidence type="ECO:0000313" key="5">
    <source>
        <dbReference type="Proteomes" id="UP000054854"/>
    </source>
</evidence>
<evidence type="ECO:0000313" key="6">
    <source>
        <dbReference type="Proteomes" id="UP000255316"/>
    </source>
</evidence>
<accession>A0A378IQ95</accession>
<dbReference type="InterPro" id="IPR021994">
    <property type="entry name" value="DUF3592"/>
</dbReference>
<reference evidence="4 6" key="2">
    <citation type="submission" date="2018-06" db="EMBL/GenBank/DDBJ databases">
        <authorList>
            <consortium name="Pathogen Informatics"/>
            <person name="Doyle S."/>
        </authorList>
    </citation>
    <scope>NUCLEOTIDE SEQUENCE [LARGE SCALE GENOMIC DNA]</scope>
    <source>
        <strain evidence="4 6">NCTC12438</strain>
    </source>
</reference>